<reference evidence="2" key="2">
    <citation type="journal article" date="2008" name="Genome Biol.">
        <title>Improved genome assembly and evidence-based global gene model set for the chordate Ciona intestinalis: new insight into intron and operon populations.</title>
        <authorList>
            <person name="Satou Y."/>
            <person name="Mineta K."/>
            <person name="Ogasawara M."/>
            <person name="Sasakura Y."/>
            <person name="Shoguchi E."/>
            <person name="Ueno K."/>
            <person name="Yamada L."/>
            <person name="Matsumoto J."/>
            <person name="Wasserscheid J."/>
            <person name="Dewar K."/>
            <person name="Wiley G.B."/>
            <person name="Macmil S.L."/>
            <person name="Roe B.A."/>
            <person name="Zeller R.W."/>
            <person name="Hastings K.E."/>
            <person name="Lemaire P."/>
            <person name="Lindquist E."/>
            <person name="Endo T."/>
            <person name="Hotta K."/>
            <person name="Inaba K."/>
        </authorList>
    </citation>
    <scope>NUCLEOTIDE SEQUENCE [LARGE SCALE GENOMIC DNA]</scope>
    <source>
        <strain evidence="2">wild type</strain>
    </source>
</reference>
<protein>
    <submittedName>
        <fullName evidence="2">Uncharacterized protein</fullName>
    </submittedName>
</protein>
<keyword evidence="3" id="KW-1185">Reference proteome</keyword>
<evidence type="ECO:0000313" key="2">
    <source>
        <dbReference type="Ensembl" id="ENSCINP00000008023.3"/>
    </source>
</evidence>
<accession>F6TWW4</accession>
<dbReference type="Proteomes" id="UP000008144">
    <property type="component" value="Chromosome 1"/>
</dbReference>
<evidence type="ECO:0000256" key="1">
    <source>
        <dbReference type="SAM" id="SignalP"/>
    </source>
</evidence>
<name>F6TWW4_CIOIN</name>
<keyword evidence="1" id="KW-0732">Signal</keyword>
<reference evidence="2" key="3">
    <citation type="submission" date="2025-08" db="UniProtKB">
        <authorList>
            <consortium name="Ensembl"/>
        </authorList>
    </citation>
    <scope>IDENTIFICATION</scope>
</reference>
<sequence>MNKQLILLLALCLIQSSSADDLIWPAPSGRRRRRWNQKLVSSLFEEEDALMSDLLTESS</sequence>
<dbReference type="Ensembl" id="ENSCINT00000008023.3">
    <property type="protein sequence ID" value="ENSCINP00000008023.3"/>
    <property type="gene ID" value="ENSCING00000003890.3"/>
</dbReference>
<feature type="chain" id="PRO_5003342820" evidence="1">
    <location>
        <begin position="20"/>
        <end position="59"/>
    </location>
</feature>
<evidence type="ECO:0000313" key="3">
    <source>
        <dbReference type="Proteomes" id="UP000008144"/>
    </source>
</evidence>
<dbReference type="GeneTree" id="ENSGT00530000068617"/>
<dbReference type="EMBL" id="EAAA01000110">
    <property type="status" value="NOT_ANNOTATED_CDS"/>
    <property type="molecule type" value="Genomic_DNA"/>
</dbReference>
<dbReference type="AlphaFoldDB" id="F6TWW4"/>
<proteinExistence type="predicted"/>
<dbReference type="HOGENOM" id="CLU_2960008_0_0_1"/>
<reference evidence="3" key="1">
    <citation type="journal article" date="2002" name="Science">
        <title>The draft genome of Ciona intestinalis: insights into chordate and vertebrate origins.</title>
        <authorList>
            <person name="Dehal P."/>
            <person name="Satou Y."/>
            <person name="Campbell R.K."/>
            <person name="Chapman J."/>
            <person name="Degnan B."/>
            <person name="De Tomaso A."/>
            <person name="Davidson B."/>
            <person name="Di Gregorio A."/>
            <person name="Gelpke M."/>
            <person name="Goodstein D.M."/>
            <person name="Harafuji N."/>
            <person name="Hastings K.E."/>
            <person name="Ho I."/>
            <person name="Hotta K."/>
            <person name="Huang W."/>
            <person name="Kawashima T."/>
            <person name="Lemaire P."/>
            <person name="Martinez D."/>
            <person name="Meinertzhagen I.A."/>
            <person name="Necula S."/>
            <person name="Nonaka M."/>
            <person name="Putnam N."/>
            <person name="Rash S."/>
            <person name="Saiga H."/>
            <person name="Satake M."/>
            <person name="Terry A."/>
            <person name="Yamada L."/>
            <person name="Wang H.G."/>
            <person name="Awazu S."/>
            <person name="Azumi K."/>
            <person name="Boore J."/>
            <person name="Branno M."/>
            <person name="Chin-Bow S."/>
            <person name="DeSantis R."/>
            <person name="Doyle S."/>
            <person name="Francino P."/>
            <person name="Keys D.N."/>
            <person name="Haga S."/>
            <person name="Hayashi H."/>
            <person name="Hino K."/>
            <person name="Imai K.S."/>
            <person name="Inaba K."/>
            <person name="Kano S."/>
            <person name="Kobayashi K."/>
            <person name="Kobayashi M."/>
            <person name="Lee B.I."/>
            <person name="Makabe K.W."/>
            <person name="Manohar C."/>
            <person name="Matassi G."/>
            <person name="Medina M."/>
            <person name="Mochizuki Y."/>
            <person name="Mount S."/>
            <person name="Morishita T."/>
            <person name="Miura S."/>
            <person name="Nakayama A."/>
            <person name="Nishizaka S."/>
            <person name="Nomoto H."/>
            <person name="Ohta F."/>
            <person name="Oishi K."/>
            <person name="Rigoutsos I."/>
            <person name="Sano M."/>
            <person name="Sasaki A."/>
            <person name="Sasakura Y."/>
            <person name="Shoguchi E."/>
            <person name="Shin-i T."/>
            <person name="Spagnuolo A."/>
            <person name="Stainier D."/>
            <person name="Suzuki M.M."/>
            <person name="Tassy O."/>
            <person name="Takatori N."/>
            <person name="Tokuoka M."/>
            <person name="Yagi K."/>
            <person name="Yoshizaki F."/>
            <person name="Wada S."/>
            <person name="Zhang C."/>
            <person name="Hyatt P.D."/>
            <person name="Larimer F."/>
            <person name="Detter C."/>
            <person name="Doggett N."/>
            <person name="Glavina T."/>
            <person name="Hawkins T."/>
            <person name="Richardson P."/>
            <person name="Lucas S."/>
            <person name="Kohara Y."/>
            <person name="Levine M."/>
            <person name="Satoh N."/>
            <person name="Rokhsar D.S."/>
        </authorList>
    </citation>
    <scope>NUCLEOTIDE SEQUENCE [LARGE SCALE GENOMIC DNA]</scope>
</reference>
<feature type="signal peptide" evidence="1">
    <location>
        <begin position="1"/>
        <end position="19"/>
    </location>
</feature>
<dbReference type="InParanoid" id="F6TWW4"/>
<organism evidence="2 3">
    <name type="scientific">Ciona intestinalis</name>
    <name type="common">Transparent sea squirt</name>
    <name type="synonym">Ascidia intestinalis</name>
    <dbReference type="NCBI Taxonomy" id="7719"/>
    <lineage>
        <taxon>Eukaryota</taxon>
        <taxon>Metazoa</taxon>
        <taxon>Chordata</taxon>
        <taxon>Tunicata</taxon>
        <taxon>Ascidiacea</taxon>
        <taxon>Phlebobranchia</taxon>
        <taxon>Cionidae</taxon>
        <taxon>Ciona</taxon>
    </lineage>
</organism>
<reference evidence="2" key="4">
    <citation type="submission" date="2025-09" db="UniProtKB">
        <authorList>
            <consortium name="Ensembl"/>
        </authorList>
    </citation>
    <scope>IDENTIFICATION</scope>
</reference>